<keyword evidence="3" id="KW-0633">Potassium transport</keyword>
<dbReference type="GO" id="GO:0006885">
    <property type="term" value="P:regulation of pH"/>
    <property type="evidence" value="ECO:0007669"/>
    <property type="project" value="TreeGrafter"/>
</dbReference>
<evidence type="ECO:0000313" key="13">
    <source>
        <dbReference type="Proteomes" id="UP001202328"/>
    </source>
</evidence>
<evidence type="ECO:0000256" key="9">
    <source>
        <dbReference type="ARBA" id="ARBA00038341"/>
    </source>
</evidence>
<dbReference type="EMBL" id="JAJJMB010003608">
    <property type="protein sequence ID" value="KAI3947036.1"/>
    <property type="molecule type" value="Genomic_DNA"/>
</dbReference>
<dbReference type="InterPro" id="IPR050794">
    <property type="entry name" value="CPA2_transporter"/>
</dbReference>
<dbReference type="GO" id="GO:0006813">
    <property type="term" value="P:potassium ion transport"/>
    <property type="evidence" value="ECO:0007669"/>
    <property type="project" value="UniProtKB-KW"/>
</dbReference>
<dbReference type="PANTHER" id="PTHR32468:SF164">
    <property type="entry name" value="OS05G0485000 PROTEIN"/>
    <property type="match status" value="1"/>
</dbReference>
<feature type="transmembrane region" description="Helical" evidence="10">
    <location>
        <begin position="125"/>
        <end position="145"/>
    </location>
</feature>
<evidence type="ECO:0000256" key="2">
    <source>
        <dbReference type="ARBA" id="ARBA00022448"/>
    </source>
</evidence>
<keyword evidence="2" id="KW-0813">Transport</keyword>
<dbReference type="Pfam" id="PF00999">
    <property type="entry name" value="Na_H_Exchanger"/>
    <property type="match status" value="1"/>
</dbReference>
<dbReference type="GO" id="GO:1902600">
    <property type="term" value="P:proton transmembrane transport"/>
    <property type="evidence" value="ECO:0007669"/>
    <property type="project" value="InterPro"/>
</dbReference>
<feature type="transmembrane region" description="Helical" evidence="10">
    <location>
        <begin position="12"/>
        <end position="36"/>
    </location>
</feature>
<keyword evidence="7" id="KW-0406">Ion transport</keyword>
<gene>
    <name evidence="12" type="ORF">MKW98_018805</name>
</gene>
<name>A0AAD4TCZ3_9MAGN</name>
<dbReference type="AlphaFoldDB" id="A0AAD4TCZ3"/>
<evidence type="ECO:0000313" key="12">
    <source>
        <dbReference type="EMBL" id="KAI3947036.1"/>
    </source>
</evidence>
<dbReference type="InterPro" id="IPR006153">
    <property type="entry name" value="Cation/H_exchanger_TM"/>
</dbReference>
<evidence type="ECO:0000256" key="5">
    <source>
        <dbReference type="ARBA" id="ARBA00022958"/>
    </source>
</evidence>
<evidence type="ECO:0000256" key="3">
    <source>
        <dbReference type="ARBA" id="ARBA00022538"/>
    </source>
</evidence>
<accession>A0AAD4TCZ3</accession>
<dbReference type="InterPro" id="IPR038770">
    <property type="entry name" value="Na+/solute_symporter_sf"/>
</dbReference>
<keyword evidence="4 10" id="KW-0812">Transmembrane</keyword>
<keyword evidence="13" id="KW-1185">Reference proteome</keyword>
<protein>
    <recommendedName>
        <fullName evidence="11">Cation/H+ exchanger transmembrane domain-containing protein</fullName>
    </recommendedName>
</protein>
<dbReference type="Gene3D" id="1.20.1530.20">
    <property type="match status" value="1"/>
</dbReference>
<dbReference type="GO" id="GO:0015297">
    <property type="term" value="F:antiporter activity"/>
    <property type="evidence" value="ECO:0007669"/>
    <property type="project" value="InterPro"/>
</dbReference>
<evidence type="ECO:0000256" key="6">
    <source>
        <dbReference type="ARBA" id="ARBA00022989"/>
    </source>
</evidence>
<comment type="caution">
    <text evidence="12">The sequence shown here is derived from an EMBL/GenBank/DDBJ whole genome shotgun (WGS) entry which is preliminary data.</text>
</comment>
<proteinExistence type="inferred from homology"/>
<keyword evidence="8 10" id="KW-0472">Membrane</keyword>
<keyword evidence="6 10" id="KW-1133">Transmembrane helix</keyword>
<dbReference type="GO" id="GO:0016020">
    <property type="term" value="C:membrane"/>
    <property type="evidence" value="ECO:0007669"/>
    <property type="project" value="UniProtKB-SubCell"/>
</dbReference>
<evidence type="ECO:0000259" key="11">
    <source>
        <dbReference type="Pfam" id="PF00999"/>
    </source>
</evidence>
<feature type="domain" description="Cation/H+ exchanger transmembrane" evidence="11">
    <location>
        <begin position="10"/>
        <end position="173"/>
    </location>
</feature>
<sequence length="197" mass="21573">MVADFLNTDGSVVLLLLLGTLIYIFFIVRPAALWIVKNTPEGRPVNDVYISLIMISVLLCGLASGYCGLNGTVLPFFLGLAIPDGPPLGSALVHKLRIVTVFFMPLHMGIVGYKTDIHKVHFSFLWRVLLLSLGCILGKIIGLFFPAVLLGVSVRDSLLLCLILNFKGIVEVTQLSTRIQAKSKSVRTTRSSSFEVR</sequence>
<organism evidence="12 13">
    <name type="scientific">Papaver atlanticum</name>
    <dbReference type="NCBI Taxonomy" id="357466"/>
    <lineage>
        <taxon>Eukaryota</taxon>
        <taxon>Viridiplantae</taxon>
        <taxon>Streptophyta</taxon>
        <taxon>Embryophyta</taxon>
        <taxon>Tracheophyta</taxon>
        <taxon>Spermatophyta</taxon>
        <taxon>Magnoliopsida</taxon>
        <taxon>Ranunculales</taxon>
        <taxon>Papaveraceae</taxon>
        <taxon>Papaveroideae</taxon>
        <taxon>Papaver</taxon>
    </lineage>
</organism>
<dbReference type="GO" id="GO:0012505">
    <property type="term" value="C:endomembrane system"/>
    <property type="evidence" value="ECO:0007669"/>
    <property type="project" value="TreeGrafter"/>
</dbReference>
<evidence type="ECO:0000256" key="7">
    <source>
        <dbReference type="ARBA" id="ARBA00023065"/>
    </source>
</evidence>
<dbReference type="Proteomes" id="UP001202328">
    <property type="component" value="Unassembled WGS sequence"/>
</dbReference>
<feature type="transmembrane region" description="Helical" evidence="10">
    <location>
        <begin position="96"/>
        <end position="113"/>
    </location>
</feature>
<dbReference type="PANTHER" id="PTHR32468">
    <property type="entry name" value="CATION/H + ANTIPORTER"/>
    <property type="match status" value="1"/>
</dbReference>
<evidence type="ECO:0000256" key="8">
    <source>
        <dbReference type="ARBA" id="ARBA00023136"/>
    </source>
</evidence>
<evidence type="ECO:0000256" key="10">
    <source>
        <dbReference type="SAM" id="Phobius"/>
    </source>
</evidence>
<feature type="transmembrane region" description="Helical" evidence="10">
    <location>
        <begin position="48"/>
        <end position="76"/>
    </location>
</feature>
<evidence type="ECO:0000256" key="1">
    <source>
        <dbReference type="ARBA" id="ARBA00004141"/>
    </source>
</evidence>
<reference evidence="12" key="1">
    <citation type="submission" date="2022-04" db="EMBL/GenBank/DDBJ databases">
        <title>A functionally conserved STORR gene fusion in Papaver species that diverged 16.8 million years ago.</title>
        <authorList>
            <person name="Catania T."/>
        </authorList>
    </citation>
    <scope>NUCLEOTIDE SEQUENCE</scope>
    <source>
        <strain evidence="12">S-188037</strain>
    </source>
</reference>
<evidence type="ECO:0000256" key="4">
    <source>
        <dbReference type="ARBA" id="ARBA00022692"/>
    </source>
</evidence>
<comment type="subcellular location">
    <subcellularLocation>
        <location evidence="1">Membrane</location>
        <topology evidence="1">Multi-pass membrane protein</topology>
    </subcellularLocation>
</comment>
<comment type="similarity">
    <text evidence="9">Belongs to the monovalent cation:proton antiporter 2 (CPA2) transporter (TC 2.A.37) family. CHX (TC 2.A.37.4) subfamily.</text>
</comment>
<keyword evidence="5" id="KW-0630">Potassium</keyword>